<dbReference type="OrthoDB" id="10018914at2"/>
<evidence type="ECO:0000256" key="2">
    <source>
        <dbReference type="SAM" id="Phobius"/>
    </source>
</evidence>
<reference evidence="3 4" key="1">
    <citation type="journal article" date="2010" name="Stand. Genomic Sci.">
        <title>Complete genome sequence of Conexibacter woesei type strain (ID131577).</title>
        <authorList>
            <person name="Pukall R."/>
            <person name="Lapidus A."/>
            <person name="Glavina Del Rio T."/>
            <person name="Copeland A."/>
            <person name="Tice H."/>
            <person name="Cheng J.-F."/>
            <person name="Lucas S."/>
            <person name="Chen F."/>
            <person name="Nolan M."/>
            <person name="Bruce D."/>
            <person name="Goodwin L."/>
            <person name="Pitluck S."/>
            <person name="Mavromatis K."/>
            <person name="Ivanova N."/>
            <person name="Ovchinnikova G."/>
            <person name="Pati A."/>
            <person name="Chen A."/>
            <person name="Palaniappan K."/>
            <person name="Land M."/>
            <person name="Hauser L."/>
            <person name="Chang Y.-J."/>
            <person name="Jeffries C.D."/>
            <person name="Chain P."/>
            <person name="Meincke L."/>
            <person name="Sims D."/>
            <person name="Brettin T."/>
            <person name="Detter J.C."/>
            <person name="Rohde M."/>
            <person name="Goeker M."/>
            <person name="Bristow J."/>
            <person name="Eisen J.A."/>
            <person name="Markowitz V."/>
            <person name="Kyrpides N.C."/>
            <person name="Klenk H.-P."/>
            <person name="Hugenholtz P."/>
        </authorList>
    </citation>
    <scope>NUCLEOTIDE SEQUENCE [LARGE SCALE GENOMIC DNA]</scope>
    <source>
        <strain evidence="4">DSM 14684 / CIP 108061 / JCM 11494 / NBRC 100937 / ID131577</strain>
    </source>
</reference>
<evidence type="ECO:0000313" key="4">
    <source>
        <dbReference type="Proteomes" id="UP000008229"/>
    </source>
</evidence>
<dbReference type="EMBL" id="CP001854">
    <property type="protein sequence ID" value="ADB50320.1"/>
    <property type="molecule type" value="Genomic_DNA"/>
</dbReference>
<keyword evidence="2" id="KW-1133">Transmembrane helix</keyword>
<name>D3F340_CONWI</name>
<reference evidence="4" key="2">
    <citation type="submission" date="2010-01" db="EMBL/GenBank/DDBJ databases">
        <title>The complete genome of Conexibacter woesei DSM 14684.</title>
        <authorList>
            <consortium name="US DOE Joint Genome Institute (JGI-PGF)"/>
            <person name="Lucas S."/>
            <person name="Copeland A."/>
            <person name="Lapidus A."/>
            <person name="Glavina del Rio T."/>
            <person name="Dalin E."/>
            <person name="Tice H."/>
            <person name="Bruce D."/>
            <person name="Goodwin L."/>
            <person name="Pitluck S."/>
            <person name="Kyrpides N."/>
            <person name="Mavromatis K."/>
            <person name="Ivanova N."/>
            <person name="Mikhailova N."/>
            <person name="Chertkov O."/>
            <person name="Brettin T."/>
            <person name="Detter J.C."/>
            <person name="Han C."/>
            <person name="Larimer F."/>
            <person name="Land M."/>
            <person name="Hauser L."/>
            <person name="Markowitz V."/>
            <person name="Cheng J.-F."/>
            <person name="Hugenholtz P."/>
            <person name="Woyke T."/>
            <person name="Wu D."/>
            <person name="Pukall R."/>
            <person name="Steenblock K."/>
            <person name="Schneider S."/>
            <person name="Klenk H.-P."/>
            <person name="Eisen J.A."/>
        </authorList>
    </citation>
    <scope>NUCLEOTIDE SEQUENCE [LARGE SCALE GENOMIC DNA]</scope>
    <source>
        <strain evidence="4">DSM 14684 / CIP 108061 / JCM 11494 / NBRC 100937 / ID131577</strain>
    </source>
</reference>
<dbReference type="HOGENOM" id="CLU_2179359_0_0_11"/>
<dbReference type="KEGG" id="cwo:Cwoe_1894"/>
<evidence type="ECO:0000256" key="1">
    <source>
        <dbReference type="SAM" id="MobiDB-lite"/>
    </source>
</evidence>
<keyword evidence="2" id="KW-0472">Membrane</keyword>
<feature type="region of interest" description="Disordered" evidence="1">
    <location>
        <begin position="36"/>
        <end position="109"/>
    </location>
</feature>
<feature type="transmembrane region" description="Helical" evidence="2">
    <location>
        <begin position="6"/>
        <end position="28"/>
    </location>
</feature>
<accession>D3F340</accession>
<keyword evidence="4" id="KW-1185">Reference proteome</keyword>
<dbReference type="Proteomes" id="UP000008229">
    <property type="component" value="Chromosome"/>
</dbReference>
<organism evidence="3 4">
    <name type="scientific">Conexibacter woesei (strain DSM 14684 / CCUG 47730 / CIP 108061 / JCM 11494 / NBRC 100937 / ID131577)</name>
    <dbReference type="NCBI Taxonomy" id="469383"/>
    <lineage>
        <taxon>Bacteria</taxon>
        <taxon>Bacillati</taxon>
        <taxon>Actinomycetota</taxon>
        <taxon>Thermoleophilia</taxon>
        <taxon>Solirubrobacterales</taxon>
        <taxon>Conexibacteraceae</taxon>
        <taxon>Conexibacter</taxon>
    </lineage>
</organism>
<feature type="compositionally biased region" description="Basic and acidic residues" evidence="1">
    <location>
        <begin position="75"/>
        <end position="109"/>
    </location>
</feature>
<proteinExistence type="predicted"/>
<evidence type="ECO:0000313" key="3">
    <source>
        <dbReference type="EMBL" id="ADB50320.1"/>
    </source>
</evidence>
<dbReference type="RefSeq" id="WP_012933371.1">
    <property type="nucleotide sequence ID" value="NC_013739.1"/>
</dbReference>
<gene>
    <name evidence="3" type="ordered locus">Cwoe_1894</name>
</gene>
<dbReference type="AlphaFoldDB" id="D3F340"/>
<protein>
    <submittedName>
        <fullName evidence="3">Uncharacterized protein</fullName>
    </submittedName>
</protein>
<keyword evidence="2" id="KW-0812">Transmembrane</keyword>
<sequence>MSTAGWIFLVGMRVIDLGGMIVWLVWFFRHQDEPDEWGDWDDPGRDPPPDRPSPPDPGDRGDCLPLPDAAPWPVRLRDHTTARPRGTERERRGEPARRERERARSARAG</sequence>